<keyword evidence="1" id="KW-1133">Transmembrane helix</keyword>
<evidence type="ECO:0000256" key="1">
    <source>
        <dbReference type="SAM" id="Phobius"/>
    </source>
</evidence>
<evidence type="ECO:0000313" key="2">
    <source>
        <dbReference type="EMBL" id="HAV92106.1"/>
    </source>
</evidence>
<dbReference type="Gene3D" id="2.60.40.10">
    <property type="entry name" value="Immunoglobulins"/>
    <property type="match status" value="2"/>
</dbReference>
<keyword evidence="1" id="KW-0812">Transmembrane</keyword>
<dbReference type="Proteomes" id="UP000264062">
    <property type="component" value="Unassembled WGS sequence"/>
</dbReference>
<accession>A0A350H990</accession>
<comment type="caution">
    <text evidence="2">The sequence shown here is derived from an EMBL/GenBank/DDBJ whole genome shotgun (WGS) entry which is preliminary data.</text>
</comment>
<keyword evidence="1" id="KW-0472">Membrane</keyword>
<evidence type="ECO:0008006" key="4">
    <source>
        <dbReference type="Google" id="ProtNLM"/>
    </source>
</evidence>
<protein>
    <recommendedName>
        <fullName evidence="4">Fibronectin type III domain-containing protein</fullName>
    </recommendedName>
</protein>
<proteinExistence type="predicted"/>
<organism evidence="2 3">
    <name type="scientific">candidate division WOR-3 bacterium</name>
    <dbReference type="NCBI Taxonomy" id="2052148"/>
    <lineage>
        <taxon>Bacteria</taxon>
        <taxon>Bacteria division WOR-3</taxon>
    </lineage>
</organism>
<dbReference type="InterPro" id="IPR036116">
    <property type="entry name" value="FN3_sf"/>
</dbReference>
<feature type="transmembrane region" description="Helical" evidence="1">
    <location>
        <begin position="28"/>
        <end position="44"/>
    </location>
</feature>
<dbReference type="SUPFAM" id="SSF49265">
    <property type="entry name" value="Fibronectin type III"/>
    <property type="match status" value="1"/>
</dbReference>
<name>A0A350H990_UNCW3</name>
<reference evidence="2 3" key="1">
    <citation type="journal article" date="2018" name="Nat. Biotechnol.">
        <title>A standardized bacterial taxonomy based on genome phylogeny substantially revises the tree of life.</title>
        <authorList>
            <person name="Parks D.H."/>
            <person name="Chuvochina M."/>
            <person name="Waite D.W."/>
            <person name="Rinke C."/>
            <person name="Skarshewski A."/>
            <person name="Chaumeil P.A."/>
            <person name="Hugenholtz P."/>
        </authorList>
    </citation>
    <scope>NUCLEOTIDE SEQUENCE [LARGE SCALE GENOMIC DNA]</scope>
    <source>
        <strain evidence="2">UBA9956</strain>
    </source>
</reference>
<dbReference type="InterPro" id="IPR013783">
    <property type="entry name" value="Ig-like_fold"/>
</dbReference>
<dbReference type="EMBL" id="DMZY01000086">
    <property type="protein sequence ID" value="HAV92106.1"/>
    <property type="molecule type" value="Genomic_DNA"/>
</dbReference>
<dbReference type="AlphaFoldDB" id="A0A350H990"/>
<evidence type="ECO:0000313" key="3">
    <source>
        <dbReference type="Proteomes" id="UP000264062"/>
    </source>
</evidence>
<sequence>MSLISCLIEDILTKKKNGVIIYLMRKKIFFALGIIFFISCSFLGRTPSDISVLLPADGALFQPANLQLVWYCENADKFQIYFGENQDSMDMISEQTGSTYEFTKLSPRTKYYWKIKAINNVGEKVTAVLSFTTGTIPDPVTNLLTPENMSMINEPNAWVSWEAVAYADSYFVEIAFDTMFLNLELSQMFDTTVCFHRDFIPLDTLYWRVQSWNTFGHAEWSPVHWFYVVRYLPK</sequence>
<gene>
    <name evidence="2" type="ORF">DCW38_02875</name>
</gene>